<proteinExistence type="predicted"/>
<keyword evidence="2" id="KW-1185">Reference proteome</keyword>
<dbReference type="InterPro" id="IPR013320">
    <property type="entry name" value="ConA-like_dom_sf"/>
</dbReference>
<dbReference type="Gene3D" id="2.60.120.200">
    <property type="match status" value="1"/>
</dbReference>
<organism evidence="1 2">
    <name type="scientific">Thermaerobacter marianensis (strain ATCC 700841 / DSM 12885 / JCM 10246 / 7p75a)</name>
    <dbReference type="NCBI Taxonomy" id="644966"/>
    <lineage>
        <taxon>Bacteria</taxon>
        <taxon>Bacillati</taxon>
        <taxon>Bacillota</taxon>
        <taxon>Clostridia</taxon>
        <taxon>Eubacteriales</taxon>
        <taxon>Clostridiales Family XVII. Incertae Sedis</taxon>
        <taxon>Thermaerobacter</taxon>
    </lineage>
</organism>
<name>E6SKJ2_THEM7</name>
<dbReference type="RefSeq" id="WP_013494485.1">
    <property type="nucleotide sequence ID" value="NC_014831.1"/>
</dbReference>
<dbReference type="HOGENOM" id="CLU_752131_0_0_9"/>
<dbReference type="AlphaFoldDB" id="E6SKJ2"/>
<dbReference type="KEGG" id="tmr:Tmar_0054"/>
<dbReference type="EMBL" id="CP002344">
    <property type="protein sequence ID" value="ADU50179.1"/>
    <property type="molecule type" value="Genomic_DNA"/>
</dbReference>
<evidence type="ECO:0000313" key="1">
    <source>
        <dbReference type="EMBL" id="ADU50179.1"/>
    </source>
</evidence>
<dbReference type="Proteomes" id="UP000008915">
    <property type="component" value="Chromosome"/>
</dbReference>
<sequence>MPTIYRTRSGLLFYDDFSAVPLGPSWRVEPESEAARVSLSARPGWLQLSHGSVRLFALAPIPDGDLVIEAEVDYDPTDPAEMGGLVLFAAAPDEWAGIVERMDGSTTVTGWSHLRLVRTGDRWDAYASHDRVTWDWLGAQRFREVTEFGLVLDGAAGDTLDVDVVRVYRSTRIRVEAVPAGSTVRLVAEDGTTVLKEAVVPTGATAVELDVGDLRCPIAGSIRVYDGAGTMVRDTGLLNDIWGGDVYRAEIMVAVYDDAAKPVPLDREWDFGPVQGTDHARRLELRNDTGLDLADVTVAVIPHPDGTWGDAWVDVAPDAGGVPGTYGDIATIASIPAGTSGYVWVRVTRGLDGPPQDRYKFGLRITIP</sequence>
<dbReference type="STRING" id="644966.Tmar_0054"/>
<dbReference type="eggNOG" id="COG3507">
    <property type="taxonomic scope" value="Bacteria"/>
</dbReference>
<dbReference type="OrthoDB" id="2875686at2"/>
<reference evidence="1 2" key="1">
    <citation type="journal article" date="2010" name="Stand. Genomic Sci.">
        <title>Complete genome sequence of Thermaerobacter marianensis type strain (7p75a).</title>
        <authorList>
            <person name="Han C."/>
            <person name="Gu W."/>
            <person name="Zhang X."/>
            <person name="Lapidus A."/>
            <person name="Nolan M."/>
            <person name="Copeland A."/>
            <person name="Lucas S."/>
            <person name="Del Rio T.G."/>
            <person name="Tice H."/>
            <person name="Cheng J.F."/>
            <person name="Tapia R."/>
            <person name="Goodwin L."/>
            <person name="Pitluck S."/>
            <person name="Pagani I."/>
            <person name="Ivanova N."/>
            <person name="Mavromatis K."/>
            <person name="Mikhailova N."/>
            <person name="Pati A."/>
            <person name="Chen A."/>
            <person name="Palaniappan K."/>
            <person name="Land M."/>
            <person name="Hauser L."/>
            <person name="Chang Y.J."/>
            <person name="Jeffries C.D."/>
            <person name="Schneider S."/>
            <person name="Rohde M."/>
            <person name="Goker M."/>
            <person name="Pukall R."/>
            <person name="Woyke T."/>
            <person name="Bristow J."/>
            <person name="Eisen J.A."/>
            <person name="Markowitz V."/>
            <person name="Hugenholtz P."/>
            <person name="Kyrpides N.C."/>
            <person name="Klenk H.P."/>
            <person name="Detter J.C."/>
        </authorList>
    </citation>
    <scope>NUCLEOTIDE SEQUENCE [LARGE SCALE GENOMIC DNA]</scope>
    <source>
        <strain evidence="2">ATCC 700841 / DSM 12885 / JCM 10246 / 7p75a</strain>
    </source>
</reference>
<reference evidence="2" key="2">
    <citation type="journal article" date="2010" name="Stand. Genomic Sci.">
        <title>Complete genome sequence of Thermaerobacter marianensis type strain (7p75aT).</title>
        <authorList>
            <person name="Han C."/>
            <person name="Gu W."/>
            <person name="Zhang X."/>
            <person name="Lapidus A."/>
            <person name="Nolan M."/>
            <person name="Copeland A."/>
            <person name="Lucas S."/>
            <person name="Glavina Del Rio T."/>
            <person name="Tice H."/>
            <person name="Cheng J."/>
            <person name="Tapia R."/>
            <person name="Goodwin L."/>
            <person name="Pitluck S."/>
            <person name="Pagani I."/>
            <person name="Ivanova N."/>
            <person name="Mavromatis K."/>
            <person name="Mikhailova N."/>
            <person name="Pati A."/>
            <person name="Chen A."/>
            <person name="Palaniappan K."/>
            <person name="Land M."/>
            <person name="Hauser L."/>
            <person name="Chang Y."/>
            <person name="Jeffries C."/>
            <person name="Schneider S."/>
            <person name="Rohde M."/>
            <person name="Goker M."/>
            <person name="Pukall R."/>
            <person name="Woyke T."/>
            <person name="Bristow J."/>
            <person name="Eisen J."/>
            <person name="Markowitz V."/>
            <person name="Hugenholtz P."/>
            <person name="Kyrpides N."/>
            <person name="Klenk H."/>
            <person name="Detter J."/>
        </authorList>
    </citation>
    <scope>NUCLEOTIDE SEQUENCE [LARGE SCALE GENOMIC DNA]</scope>
    <source>
        <strain evidence="2">ATCC 700841 / DSM 12885 / JCM 10246 / 7p75a</strain>
    </source>
</reference>
<gene>
    <name evidence="1" type="ordered locus">Tmar_0054</name>
</gene>
<accession>E6SKJ2</accession>
<evidence type="ECO:0000313" key="2">
    <source>
        <dbReference type="Proteomes" id="UP000008915"/>
    </source>
</evidence>
<protein>
    <submittedName>
        <fullName evidence="1">Uncharacterized protein</fullName>
    </submittedName>
</protein>
<dbReference type="SUPFAM" id="SSF49899">
    <property type="entry name" value="Concanavalin A-like lectins/glucanases"/>
    <property type="match status" value="1"/>
</dbReference>